<keyword evidence="2" id="KW-1185">Reference proteome</keyword>
<comment type="caution">
    <text evidence="1">The sequence shown here is derived from an EMBL/GenBank/DDBJ whole genome shotgun (WGS) entry which is preliminary data.</text>
</comment>
<protein>
    <submittedName>
        <fullName evidence="1">Uncharacterized protein</fullName>
    </submittedName>
</protein>
<sequence length="124" mass="13841">MILEIGGDYPCSQEKDMDSEMRNLAFLLDQISTGPISKVREMYRLAKGILSSKTNSRKRDKSYWEHVSITHRKIHKSSSSSSESGSGSSSRSGSGSHRRGRLPRAPRGTIVIGHLDENQYFIAL</sequence>
<organism evidence="1 2">
    <name type="scientific">Catharanthus roseus</name>
    <name type="common">Madagascar periwinkle</name>
    <name type="synonym">Vinca rosea</name>
    <dbReference type="NCBI Taxonomy" id="4058"/>
    <lineage>
        <taxon>Eukaryota</taxon>
        <taxon>Viridiplantae</taxon>
        <taxon>Streptophyta</taxon>
        <taxon>Embryophyta</taxon>
        <taxon>Tracheophyta</taxon>
        <taxon>Spermatophyta</taxon>
        <taxon>Magnoliopsida</taxon>
        <taxon>eudicotyledons</taxon>
        <taxon>Gunneridae</taxon>
        <taxon>Pentapetalae</taxon>
        <taxon>asterids</taxon>
        <taxon>lamiids</taxon>
        <taxon>Gentianales</taxon>
        <taxon>Apocynaceae</taxon>
        <taxon>Rauvolfioideae</taxon>
        <taxon>Vinceae</taxon>
        <taxon>Catharanthinae</taxon>
        <taxon>Catharanthus</taxon>
    </lineage>
</organism>
<gene>
    <name evidence="1" type="ORF">M9H77_27389</name>
</gene>
<evidence type="ECO:0000313" key="1">
    <source>
        <dbReference type="EMBL" id="KAI5658596.1"/>
    </source>
</evidence>
<evidence type="ECO:0000313" key="2">
    <source>
        <dbReference type="Proteomes" id="UP001060085"/>
    </source>
</evidence>
<dbReference type="EMBL" id="CM044706">
    <property type="protein sequence ID" value="KAI5658596.1"/>
    <property type="molecule type" value="Genomic_DNA"/>
</dbReference>
<name>A0ACC0ADD1_CATRO</name>
<proteinExistence type="predicted"/>
<reference evidence="2" key="1">
    <citation type="journal article" date="2023" name="Nat. Plants">
        <title>Single-cell RNA sequencing provides a high-resolution roadmap for understanding the multicellular compartmentation of specialized metabolism.</title>
        <authorList>
            <person name="Sun S."/>
            <person name="Shen X."/>
            <person name="Li Y."/>
            <person name="Li Y."/>
            <person name="Wang S."/>
            <person name="Li R."/>
            <person name="Zhang H."/>
            <person name="Shen G."/>
            <person name="Guo B."/>
            <person name="Wei J."/>
            <person name="Xu J."/>
            <person name="St-Pierre B."/>
            <person name="Chen S."/>
            <person name="Sun C."/>
        </authorList>
    </citation>
    <scope>NUCLEOTIDE SEQUENCE [LARGE SCALE GENOMIC DNA]</scope>
</reference>
<dbReference type="Proteomes" id="UP001060085">
    <property type="component" value="Linkage Group LG06"/>
</dbReference>
<accession>A0ACC0ADD1</accession>